<feature type="region of interest" description="Disordered" evidence="1">
    <location>
        <begin position="136"/>
        <end position="163"/>
    </location>
</feature>
<dbReference type="EMBL" id="JAEPRB010000042">
    <property type="protein sequence ID" value="KAG2224467.1"/>
    <property type="molecule type" value="Genomic_DNA"/>
</dbReference>
<name>A0A8H7VML1_9FUNG</name>
<proteinExistence type="predicted"/>
<accession>A0A8H7VML1</accession>
<evidence type="ECO:0000313" key="2">
    <source>
        <dbReference type="EMBL" id="KAG2224467.1"/>
    </source>
</evidence>
<gene>
    <name evidence="2" type="ORF">INT45_010533</name>
</gene>
<comment type="caution">
    <text evidence="2">The sequence shown here is derived from an EMBL/GenBank/DDBJ whole genome shotgun (WGS) entry which is preliminary data.</text>
</comment>
<feature type="compositionally biased region" description="Low complexity" evidence="1">
    <location>
        <begin position="180"/>
        <end position="191"/>
    </location>
</feature>
<sequence length="419" mass="48003">MISFNGETLDTFCFRWPDFHCYVLVRVLDHHIIALLPFRSRHAFLYFHHAPLPSRPSQFITSSKTTKRRLHRLFSYQYHHNTRKLSSTSSTTHISRSSSTASRSSSSSSSSSRKIQAMFSPWKHTLALSDHSSIKSNLSAKSSRSNSTKSSISSSSSASTTISGTTIPITVTPMAHMQRNNNNNNNNNSNNLDVPHHLKPQPQQLQPPQQQVEEEEEEEEPAEVTLEDVLYNVQHHDQWIQASCNVKPDKKDHTAIILETFQNNTFIILRARSPHDRQLFLNLVRLTNSPLRRRDLNMGRQKIVIDKNNISTHELVEKLEKQCQEGSAEMLQLAAQVARSKKEITSYTDLLIQLDRSSSQLKSSLQEFLSLDHQAFHVLYNIQEQIEVAKANYDEFRHKKHRLDVWLAKNPDIVGAARP</sequence>
<feature type="compositionally biased region" description="Acidic residues" evidence="1">
    <location>
        <begin position="212"/>
        <end position="222"/>
    </location>
</feature>
<organism evidence="2 3">
    <name type="scientific">Circinella minor</name>
    <dbReference type="NCBI Taxonomy" id="1195481"/>
    <lineage>
        <taxon>Eukaryota</taxon>
        <taxon>Fungi</taxon>
        <taxon>Fungi incertae sedis</taxon>
        <taxon>Mucoromycota</taxon>
        <taxon>Mucoromycotina</taxon>
        <taxon>Mucoromycetes</taxon>
        <taxon>Mucorales</taxon>
        <taxon>Lichtheimiaceae</taxon>
        <taxon>Circinella</taxon>
    </lineage>
</organism>
<feature type="region of interest" description="Disordered" evidence="1">
    <location>
        <begin position="84"/>
        <end position="112"/>
    </location>
</feature>
<feature type="compositionally biased region" description="Low complexity" evidence="1">
    <location>
        <begin position="200"/>
        <end position="211"/>
    </location>
</feature>
<protein>
    <submittedName>
        <fullName evidence="2">Uncharacterized protein</fullName>
    </submittedName>
</protein>
<reference evidence="2 3" key="1">
    <citation type="submission" date="2020-12" db="EMBL/GenBank/DDBJ databases">
        <title>Metabolic potential, ecology and presence of endohyphal bacteria is reflected in genomic diversity of Mucoromycotina.</title>
        <authorList>
            <person name="Muszewska A."/>
            <person name="Okrasinska A."/>
            <person name="Steczkiewicz K."/>
            <person name="Drgas O."/>
            <person name="Orlowska M."/>
            <person name="Perlinska-Lenart U."/>
            <person name="Aleksandrzak-Piekarczyk T."/>
            <person name="Szatraj K."/>
            <person name="Zielenkiewicz U."/>
            <person name="Pilsyk S."/>
            <person name="Malc E."/>
            <person name="Mieczkowski P."/>
            <person name="Kruszewska J.S."/>
            <person name="Biernat P."/>
            <person name="Pawlowska J."/>
        </authorList>
    </citation>
    <scope>NUCLEOTIDE SEQUENCE [LARGE SCALE GENOMIC DNA]</scope>
    <source>
        <strain evidence="2 3">CBS 142.35</strain>
    </source>
</reference>
<dbReference type="Proteomes" id="UP000646827">
    <property type="component" value="Unassembled WGS sequence"/>
</dbReference>
<dbReference type="OrthoDB" id="2263325at2759"/>
<dbReference type="AlphaFoldDB" id="A0A8H7VML1"/>
<evidence type="ECO:0000313" key="3">
    <source>
        <dbReference type="Proteomes" id="UP000646827"/>
    </source>
</evidence>
<feature type="compositionally biased region" description="Low complexity" evidence="1">
    <location>
        <begin position="86"/>
        <end position="112"/>
    </location>
</feature>
<evidence type="ECO:0000256" key="1">
    <source>
        <dbReference type="SAM" id="MobiDB-lite"/>
    </source>
</evidence>
<keyword evidence="3" id="KW-1185">Reference proteome</keyword>
<feature type="region of interest" description="Disordered" evidence="1">
    <location>
        <begin position="176"/>
        <end position="222"/>
    </location>
</feature>